<protein>
    <submittedName>
        <fullName evidence="1">Uncharacterized protein</fullName>
    </submittedName>
</protein>
<keyword evidence="2" id="KW-1185">Reference proteome</keyword>
<sequence length="42" mass="4106">MPAAAQTVEAAADDGRYGRIAALIAGRFGIGTSKIEVAATGG</sequence>
<dbReference type="EMBL" id="JAPDHZ010000002">
    <property type="protein sequence ID" value="MDG0789782.1"/>
    <property type="molecule type" value="Genomic_DNA"/>
</dbReference>
<name>A0A9X4KGQ1_9BACL</name>
<comment type="caution">
    <text evidence="1">The sequence shown here is derived from an EMBL/GenBank/DDBJ whole genome shotgun (WGS) entry which is preliminary data.</text>
</comment>
<reference evidence="1 2" key="1">
    <citation type="submission" date="2022-10" db="EMBL/GenBank/DDBJ databases">
        <title>Comparative genomic analysis of Cohnella hashimotonis sp. nov., isolated from the International Space Station.</title>
        <authorList>
            <person name="Simpson A."/>
            <person name="Venkateswaran K."/>
        </authorList>
    </citation>
    <scope>NUCLEOTIDE SEQUENCE [LARGE SCALE GENOMIC DNA]</scope>
    <source>
        <strain evidence="1 2">DSM 18997</strain>
    </source>
</reference>
<accession>A0A9X4KGQ1</accession>
<organism evidence="1 2">
    <name type="scientific">Cohnella ginsengisoli</name>
    <dbReference type="NCBI Taxonomy" id="425004"/>
    <lineage>
        <taxon>Bacteria</taxon>
        <taxon>Bacillati</taxon>
        <taxon>Bacillota</taxon>
        <taxon>Bacilli</taxon>
        <taxon>Bacillales</taxon>
        <taxon>Paenibacillaceae</taxon>
        <taxon>Cohnella</taxon>
    </lineage>
</organism>
<dbReference type="Proteomes" id="UP001153387">
    <property type="component" value="Unassembled WGS sequence"/>
</dbReference>
<evidence type="ECO:0000313" key="2">
    <source>
        <dbReference type="Proteomes" id="UP001153387"/>
    </source>
</evidence>
<dbReference type="AlphaFoldDB" id="A0A9X4KGQ1"/>
<proteinExistence type="predicted"/>
<evidence type="ECO:0000313" key="1">
    <source>
        <dbReference type="EMBL" id="MDG0789782.1"/>
    </source>
</evidence>
<gene>
    <name evidence="1" type="ORF">OMP38_02175</name>
</gene>
<dbReference type="RefSeq" id="WP_277563685.1">
    <property type="nucleotide sequence ID" value="NZ_JAPDHZ010000002.1"/>
</dbReference>